<comment type="similarity">
    <text evidence="1">Belongs to the bacterial solute-binding protein 1 family.</text>
</comment>
<reference evidence="5" key="2">
    <citation type="journal article" date="2021" name="PeerJ">
        <title>Extensive microbial diversity within the chicken gut microbiome revealed by metagenomics and culture.</title>
        <authorList>
            <person name="Gilroy R."/>
            <person name="Ravi A."/>
            <person name="Getino M."/>
            <person name="Pursley I."/>
            <person name="Horton D.L."/>
            <person name="Alikhan N.F."/>
            <person name="Baker D."/>
            <person name="Gharbi K."/>
            <person name="Hall N."/>
            <person name="Watson M."/>
            <person name="Adriaenssens E.M."/>
            <person name="Foster-Nyarko E."/>
            <person name="Jarju S."/>
            <person name="Secka A."/>
            <person name="Antonio M."/>
            <person name="Oren A."/>
            <person name="Chaudhuri R.R."/>
            <person name="La Ragione R."/>
            <person name="Hildebrand F."/>
            <person name="Pallen M.J."/>
        </authorList>
    </citation>
    <scope>NUCLEOTIDE SEQUENCE</scope>
    <source>
        <strain evidence="5">ChiSjej3B21-11622</strain>
    </source>
</reference>
<dbReference type="SUPFAM" id="SSF53850">
    <property type="entry name" value="Periplasmic binding protein-like II"/>
    <property type="match status" value="1"/>
</dbReference>
<comment type="caution">
    <text evidence="5">The sequence shown here is derived from an EMBL/GenBank/DDBJ whole genome shotgun (WGS) entry which is preliminary data.</text>
</comment>
<keyword evidence="2" id="KW-0813">Transport</keyword>
<dbReference type="PANTHER" id="PTHR43649:SF34">
    <property type="entry name" value="ABC TRANSPORTER PERIPLASMIC-BINDING PROTEIN YCJN-RELATED"/>
    <property type="match status" value="1"/>
</dbReference>
<dbReference type="InterPro" id="IPR050490">
    <property type="entry name" value="Bact_solute-bd_prot1"/>
</dbReference>
<dbReference type="EMBL" id="DVFT01000056">
    <property type="protein sequence ID" value="HIQ95719.1"/>
    <property type="molecule type" value="Genomic_DNA"/>
</dbReference>
<evidence type="ECO:0000256" key="1">
    <source>
        <dbReference type="ARBA" id="ARBA00008520"/>
    </source>
</evidence>
<dbReference type="PANTHER" id="PTHR43649">
    <property type="entry name" value="ARABINOSE-BINDING PROTEIN-RELATED"/>
    <property type="match status" value="1"/>
</dbReference>
<organism evidence="5 6">
    <name type="scientific">Candidatus Limivivens merdigallinarum</name>
    <dbReference type="NCBI Taxonomy" id="2840859"/>
    <lineage>
        <taxon>Bacteria</taxon>
        <taxon>Bacillati</taxon>
        <taxon>Bacillota</taxon>
        <taxon>Clostridia</taxon>
        <taxon>Lachnospirales</taxon>
        <taxon>Lachnospiraceae</taxon>
        <taxon>Lachnospiraceae incertae sedis</taxon>
        <taxon>Candidatus Limivivens</taxon>
    </lineage>
</organism>
<gene>
    <name evidence="5" type="ORF">IAB26_04070</name>
</gene>
<feature type="signal peptide" evidence="4">
    <location>
        <begin position="1"/>
        <end position="20"/>
    </location>
</feature>
<feature type="chain" id="PRO_5039456321" evidence="4">
    <location>
        <begin position="21"/>
        <end position="432"/>
    </location>
</feature>
<dbReference type="AlphaFoldDB" id="A0A9D1D1G5"/>
<keyword evidence="3 4" id="KW-0732">Signal</keyword>
<dbReference type="Pfam" id="PF13416">
    <property type="entry name" value="SBP_bac_8"/>
    <property type="match status" value="1"/>
</dbReference>
<dbReference type="Proteomes" id="UP000886886">
    <property type="component" value="Unassembled WGS sequence"/>
</dbReference>
<dbReference type="InterPro" id="IPR006059">
    <property type="entry name" value="SBP"/>
</dbReference>
<protein>
    <submittedName>
        <fullName evidence="5">Carbohydrate ABC transporter substrate-binding protein</fullName>
    </submittedName>
</protein>
<evidence type="ECO:0000256" key="4">
    <source>
        <dbReference type="SAM" id="SignalP"/>
    </source>
</evidence>
<sequence length="432" mass="47736">MRKKLLSVLMSTCMAAGLLAGSGAAAMTAEAAEGEKTKITVYLGGDAADENQKIIETFNEQSDTIEAEMVTLTEGSSGYEMLTVMYNAGNPPTVYFMEAGDVLKLTDKLTDLSDMECLQYANEGTTEDVTVDGVVYGIPANLQAYGIMYNKRVLESVMGADFDPSTITTREEFKEVCDKVQEAGIAPVAISPFDWNLGNHWFNQVYSGQSENREDRDAFVQSLREGTADLENNEIFNDYMDTFDLLMEYNYYKDNPLETVADGNEKQAQLMALDQVAFWFHGNWATANLRTLDEEGEYGFIPVPVSESNPNSGKICTLVPGYFCVEGSTTTEEEQAAGKEFLNWLINSEEGQQYVIDCGNIPAYTNNEATIEESVSQSAVEYTNSGETFPMYVMYPSDHATQVGASMQKYLAGEIDRSGLAQEISDYWASQE</sequence>
<accession>A0A9D1D1G5</accession>
<name>A0A9D1D1G5_9FIRM</name>
<evidence type="ECO:0000256" key="3">
    <source>
        <dbReference type="ARBA" id="ARBA00022729"/>
    </source>
</evidence>
<proteinExistence type="inferred from homology"/>
<dbReference type="Gene3D" id="3.40.190.10">
    <property type="entry name" value="Periplasmic binding protein-like II"/>
    <property type="match status" value="2"/>
</dbReference>
<reference evidence="5" key="1">
    <citation type="submission" date="2020-10" db="EMBL/GenBank/DDBJ databases">
        <authorList>
            <person name="Gilroy R."/>
        </authorList>
    </citation>
    <scope>NUCLEOTIDE SEQUENCE</scope>
    <source>
        <strain evidence="5">ChiSjej3B21-11622</strain>
    </source>
</reference>
<evidence type="ECO:0000256" key="2">
    <source>
        <dbReference type="ARBA" id="ARBA00022448"/>
    </source>
</evidence>
<evidence type="ECO:0000313" key="5">
    <source>
        <dbReference type="EMBL" id="HIQ95719.1"/>
    </source>
</evidence>
<evidence type="ECO:0000313" key="6">
    <source>
        <dbReference type="Proteomes" id="UP000886886"/>
    </source>
</evidence>